<organism evidence="1 2">
    <name type="scientific">Pontibacter rugosus</name>
    <dbReference type="NCBI Taxonomy" id="1745966"/>
    <lineage>
        <taxon>Bacteria</taxon>
        <taxon>Pseudomonadati</taxon>
        <taxon>Bacteroidota</taxon>
        <taxon>Cytophagia</taxon>
        <taxon>Cytophagales</taxon>
        <taxon>Hymenobacteraceae</taxon>
        <taxon>Pontibacter</taxon>
    </lineage>
</organism>
<comment type="caution">
    <text evidence="1">The sequence shown here is derived from an EMBL/GenBank/DDBJ whole genome shotgun (WGS) entry which is preliminary data.</text>
</comment>
<dbReference type="Proteomes" id="UP001597094">
    <property type="component" value="Unassembled WGS sequence"/>
</dbReference>
<proteinExistence type="predicted"/>
<name>A0ABW3SQF0_9BACT</name>
<dbReference type="RefSeq" id="WP_377525296.1">
    <property type="nucleotide sequence ID" value="NZ_JBHTLD010000053.1"/>
</dbReference>
<evidence type="ECO:0000313" key="2">
    <source>
        <dbReference type="Proteomes" id="UP001597094"/>
    </source>
</evidence>
<sequence length="228" mass="25259">MVDILLNHEPKLVKAQDVVKLQLTPVDSEAGDSPLELEQVHTKDVHLIIVSEDLSFFAHVHPQKAGKAYAVEFTFPFGGKFLVYNDIKPLNGSPVVIRKDIEVAGEQRPPQQYSGEVLSGRQGKVSVQLDARDPSAIQVHITQNGNPVPASSLSDYLGAKAHVVILPLESKAYLHVHPMVHQNRLVLHTAFGATGTYRAWLQLLLDEQLYTFDFVLLVKGVSTHTMHH</sequence>
<keyword evidence="2" id="KW-1185">Reference proteome</keyword>
<gene>
    <name evidence="1" type="ORF">ACFQ2O_07955</name>
</gene>
<protein>
    <submittedName>
        <fullName evidence="1">Uncharacterized protein</fullName>
    </submittedName>
</protein>
<reference evidence="2" key="1">
    <citation type="journal article" date="2019" name="Int. J. Syst. Evol. Microbiol.">
        <title>The Global Catalogue of Microorganisms (GCM) 10K type strain sequencing project: providing services to taxonomists for standard genome sequencing and annotation.</title>
        <authorList>
            <consortium name="The Broad Institute Genomics Platform"/>
            <consortium name="The Broad Institute Genome Sequencing Center for Infectious Disease"/>
            <person name="Wu L."/>
            <person name="Ma J."/>
        </authorList>
    </citation>
    <scope>NUCLEOTIDE SEQUENCE [LARGE SCALE GENOMIC DNA]</scope>
    <source>
        <strain evidence="2">JCM 31319</strain>
    </source>
</reference>
<evidence type="ECO:0000313" key="1">
    <source>
        <dbReference type="EMBL" id="MFD1186131.1"/>
    </source>
</evidence>
<accession>A0ABW3SQF0</accession>
<dbReference type="EMBL" id="JBHTLD010000053">
    <property type="protein sequence ID" value="MFD1186131.1"/>
    <property type="molecule type" value="Genomic_DNA"/>
</dbReference>